<dbReference type="RefSeq" id="WP_084660764.1">
    <property type="nucleotide sequence ID" value="NZ_FWWY01000001.1"/>
</dbReference>
<protein>
    <submittedName>
        <fullName evidence="1">Uncharacterized protein</fullName>
    </submittedName>
</protein>
<proteinExistence type="predicted"/>
<organism evidence="1 2">
    <name type="scientific">Sulfobacillus thermosulfidooxidans (strain DSM 9293 / VKM B-1269 / AT-1)</name>
    <dbReference type="NCBI Taxonomy" id="929705"/>
    <lineage>
        <taxon>Bacteria</taxon>
        <taxon>Bacillati</taxon>
        <taxon>Bacillota</taxon>
        <taxon>Clostridia</taxon>
        <taxon>Eubacteriales</taxon>
        <taxon>Clostridiales Family XVII. Incertae Sedis</taxon>
        <taxon>Sulfobacillus</taxon>
    </lineage>
</organism>
<accession>A0A1W1W6Z6</accession>
<dbReference type="EMBL" id="FWWY01000001">
    <property type="protein sequence ID" value="SMC02035.1"/>
    <property type="molecule type" value="Genomic_DNA"/>
</dbReference>
<sequence>MESDYRSIYEKLWLAHEIYLASWDGNKYRMYAEDPVQYVLSAADRQTGAYAQYAWLGGRSSEFFAFIEAALGITEANRDAVRATLWEQWATPAVRAFVRKSLDTHKLLAWPLPASEEVTP</sequence>
<dbReference type="OrthoDB" id="2084455at2"/>
<evidence type="ECO:0000313" key="1">
    <source>
        <dbReference type="EMBL" id="SMC02035.1"/>
    </source>
</evidence>
<dbReference type="AlphaFoldDB" id="A0A1W1W6Z6"/>
<gene>
    <name evidence="1" type="ORF">SAMN00768000_0245</name>
</gene>
<keyword evidence="2" id="KW-1185">Reference proteome</keyword>
<reference evidence="2" key="1">
    <citation type="submission" date="2017-04" db="EMBL/GenBank/DDBJ databases">
        <authorList>
            <person name="Varghese N."/>
            <person name="Submissions S."/>
        </authorList>
    </citation>
    <scope>NUCLEOTIDE SEQUENCE [LARGE SCALE GENOMIC DNA]</scope>
    <source>
        <strain evidence="2">DSM 9293</strain>
    </source>
</reference>
<evidence type="ECO:0000313" key="2">
    <source>
        <dbReference type="Proteomes" id="UP000192660"/>
    </source>
</evidence>
<name>A0A1W1W6Z6_SULTA</name>
<dbReference type="Proteomes" id="UP000192660">
    <property type="component" value="Unassembled WGS sequence"/>
</dbReference>